<protein>
    <submittedName>
        <fullName evidence="1">Uncharacterized protein</fullName>
    </submittedName>
</protein>
<name>A0A4Y7L9S8_PAPSO</name>
<evidence type="ECO:0000313" key="2">
    <source>
        <dbReference type="Proteomes" id="UP000316621"/>
    </source>
</evidence>
<proteinExistence type="predicted"/>
<dbReference type="AlphaFoldDB" id="A0A4Y7L9S8"/>
<sequence>MEVSESWNNNVIEDEVDIDGNCSKESEDRLGFQSDCELVNGFCEKGGNGEELFLDGIEIGIEKGINS</sequence>
<evidence type="ECO:0000313" key="1">
    <source>
        <dbReference type="EMBL" id="RZC81400.1"/>
    </source>
</evidence>
<gene>
    <name evidence="1" type="ORF">C5167_043980</name>
</gene>
<accession>A0A4Y7L9S8</accession>
<reference evidence="1 2" key="1">
    <citation type="journal article" date="2018" name="Science">
        <title>The opium poppy genome and morphinan production.</title>
        <authorList>
            <person name="Guo L."/>
            <person name="Winzer T."/>
            <person name="Yang X."/>
            <person name="Li Y."/>
            <person name="Ning Z."/>
            <person name="He Z."/>
            <person name="Teodor R."/>
            <person name="Lu Y."/>
            <person name="Bowser T.A."/>
            <person name="Graham I.A."/>
            <person name="Ye K."/>
        </authorList>
    </citation>
    <scope>NUCLEOTIDE SEQUENCE [LARGE SCALE GENOMIC DNA]</scope>
    <source>
        <strain evidence="2">cv. HN1</strain>
        <tissue evidence="1">Leaves</tissue>
    </source>
</reference>
<dbReference type="EMBL" id="CM010724">
    <property type="protein sequence ID" value="RZC81400.1"/>
    <property type="molecule type" value="Genomic_DNA"/>
</dbReference>
<keyword evidence="2" id="KW-1185">Reference proteome</keyword>
<dbReference type="Proteomes" id="UP000316621">
    <property type="component" value="Chromosome 10"/>
</dbReference>
<organism evidence="1 2">
    <name type="scientific">Papaver somniferum</name>
    <name type="common">Opium poppy</name>
    <dbReference type="NCBI Taxonomy" id="3469"/>
    <lineage>
        <taxon>Eukaryota</taxon>
        <taxon>Viridiplantae</taxon>
        <taxon>Streptophyta</taxon>
        <taxon>Embryophyta</taxon>
        <taxon>Tracheophyta</taxon>
        <taxon>Spermatophyta</taxon>
        <taxon>Magnoliopsida</taxon>
        <taxon>Ranunculales</taxon>
        <taxon>Papaveraceae</taxon>
        <taxon>Papaveroideae</taxon>
        <taxon>Papaver</taxon>
    </lineage>
</organism>
<dbReference type="Gramene" id="RZC81400">
    <property type="protein sequence ID" value="RZC81400"/>
    <property type="gene ID" value="C5167_043980"/>
</dbReference>